<comment type="catalytic activity">
    <reaction evidence="4">
        <text>a 5'-end (N(7)-methyl 5'-triphosphoguanosine)-ribonucleoside in snoRNA + S-adenosyl-L-methionine = a 5'-end (N(2),N(7)-dimethyl 5'-triphosphoguanosine)-ribonucleoside in snoRNA + S-adenosyl-L-homocysteine + H(+)</text>
        <dbReference type="Rhea" id="RHEA:78475"/>
        <dbReference type="Rhea" id="RHEA-COMP:19086"/>
        <dbReference type="Rhea" id="RHEA-COMP:19088"/>
        <dbReference type="ChEBI" id="CHEBI:15378"/>
        <dbReference type="ChEBI" id="CHEBI:57856"/>
        <dbReference type="ChEBI" id="CHEBI:59789"/>
        <dbReference type="ChEBI" id="CHEBI:156461"/>
        <dbReference type="ChEBI" id="CHEBI:172880"/>
    </reaction>
    <physiologicalReaction direction="left-to-right" evidence="4">
        <dbReference type="Rhea" id="RHEA:78476"/>
    </physiologicalReaction>
</comment>
<evidence type="ECO:0000313" key="9">
    <source>
        <dbReference type="Proteomes" id="UP000800035"/>
    </source>
</evidence>
<dbReference type="EMBL" id="ML976991">
    <property type="protein sequence ID" value="KAF1956683.1"/>
    <property type="molecule type" value="Genomic_DNA"/>
</dbReference>
<dbReference type="Pfam" id="PF09445">
    <property type="entry name" value="Methyltransf_15"/>
    <property type="match status" value="1"/>
</dbReference>
<dbReference type="GO" id="GO:0071164">
    <property type="term" value="F:RNA cap trimethylguanosine synthase activity"/>
    <property type="evidence" value="ECO:0007669"/>
    <property type="project" value="TreeGrafter"/>
</dbReference>
<dbReference type="FunFam" id="3.40.50.150:FF:000270">
    <property type="entry name" value="RNA methylase family protein"/>
    <property type="match status" value="1"/>
</dbReference>
<organism evidence="8 9">
    <name type="scientific">Byssothecium circinans</name>
    <dbReference type="NCBI Taxonomy" id="147558"/>
    <lineage>
        <taxon>Eukaryota</taxon>
        <taxon>Fungi</taxon>
        <taxon>Dikarya</taxon>
        <taxon>Ascomycota</taxon>
        <taxon>Pezizomycotina</taxon>
        <taxon>Dothideomycetes</taxon>
        <taxon>Pleosporomycetidae</taxon>
        <taxon>Pleosporales</taxon>
        <taxon>Massarineae</taxon>
        <taxon>Massarinaceae</taxon>
        <taxon>Byssothecium</taxon>
    </lineage>
</organism>
<dbReference type="CDD" id="cd02440">
    <property type="entry name" value="AdoMet_MTases"/>
    <property type="match status" value="1"/>
</dbReference>
<evidence type="ECO:0000256" key="4">
    <source>
        <dbReference type="ARBA" id="ARBA00048740"/>
    </source>
</evidence>
<reference evidence="8" key="1">
    <citation type="journal article" date="2020" name="Stud. Mycol.">
        <title>101 Dothideomycetes genomes: a test case for predicting lifestyles and emergence of pathogens.</title>
        <authorList>
            <person name="Haridas S."/>
            <person name="Albert R."/>
            <person name="Binder M."/>
            <person name="Bloem J."/>
            <person name="Labutti K."/>
            <person name="Salamov A."/>
            <person name="Andreopoulos B."/>
            <person name="Baker S."/>
            <person name="Barry K."/>
            <person name="Bills G."/>
            <person name="Bluhm B."/>
            <person name="Cannon C."/>
            <person name="Castanera R."/>
            <person name="Culley D."/>
            <person name="Daum C."/>
            <person name="Ezra D."/>
            <person name="Gonzalez J."/>
            <person name="Henrissat B."/>
            <person name="Kuo A."/>
            <person name="Liang C."/>
            <person name="Lipzen A."/>
            <person name="Lutzoni F."/>
            <person name="Magnuson J."/>
            <person name="Mondo S."/>
            <person name="Nolan M."/>
            <person name="Ohm R."/>
            <person name="Pangilinan J."/>
            <person name="Park H.-J."/>
            <person name="Ramirez L."/>
            <person name="Alfaro M."/>
            <person name="Sun H."/>
            <person name="Tritt A."/>
            <person name="Yoshinaga Y."/>
            <person name="Zwiers L.-H."/>
            <person name="Turgeon B."/>
            <person name="Goodwin S."/>
            <person name="Spatafora J."/>
            <person name="Crous P."/>
            <person name="Grigoriev I."/>
        </authorList>
    </citation>
    <scope>NUCLEOTIDE SEQUENCE</scope>
    <source>
        <strain evidence="8">CBS 675.92</strain>
    </source>
</reference>
<dbReference type="PANTHER" id="PTHR14741">
    <property type="entry name" value="S-ADENOSYLMETHIONINE-DEPENDENT METHYLTRANSFERASE RELATED"/>
    <property type="match status" value="1"/>
</dbReference>
<comment type="similarity">
    <text evidence="2">Belongs to the methyltransferase superfamily. Trimethylguanosine synthase family.</text>
</comment>
<evidence type="ECO:0000256" key="6">
    <source>
        <dbReference type="ARBA" id="ARBA00049075"/>
    </source>
</evidence>
<comment type="catalytic activity">
    <reaction evidence="5">
        <text>a 5'-end (N(2),N(7)-dimethyl 5'-triphosphoguanosine)-ribonucleoside in snRNA + S-adenosyl-L-methionine = a 5'-end (N(2),N(2),N(7)-trimethyl 5'-triphosphoguanosine)-ribonucleoside in snRNA + S-adenosyl-L-homocysteine + H(+)</text>
        <dbReference type="Rhea" id="RHEA:78479"/>
        <dbReference type="Rhea" id="RHEA-COMP:19087"/>
        <dbReference type="Rhea" id="RHEA-COMP:19089"/>
        <dbReference type="ChEBI" id="CHEBI:15378"/>
        <dbReference type="ChEBI" id="CHEBI:57856"/>
        <dbReference type="ChEBI" id="CHEBI:59789"/>
        <dbReference type="ChEBI" id="CHEBI:167623"/>
        <dbReference type="ChEBI" id="CHEBI:172880"/>
    </reaction>
    <physiologicalReaction direction="left-to-right" evidence="5">
        <dbReference type="Rhea" id="RHEA:78480"/>
    </physiologicalReaction>
</comment>
<dbReference type="Gene3D" id="3.40.50.150">
    <property type="entry name" value="Vaccinia Virus protein VP39"/>
    <property type="match status" value="1"/>
</dbReference>
<evidence type="ECO:0000256" key="2">
    <source>
        <dbReference type="ARBA" id="ARBA00025783"/>
    </source>
</evidence>
<comment type="catalytic activity">
    <reaction evidence="6">
        <text>a 5'-end (N(7)-methyl 5'-triphosphoguanosine)-ribonucleoside in snRNA + S-adenosyl-L-methionine = a 5'-end (N(2),N(7)-dimethyl 5'-triphosphoguanosine)-ribonucleoside in snRNA + S-adenosyl-L-homocysteine + H(+)</text>
        <dbReference type="Rhea" id="RHEA:78471"/>
        <dbReference type="Rhea" id="RHEA-COMP:19085"/>
        <dbReference type="Rhea" id="RHEA-COMP:19087"/>
        <dbReference type="ChEBI" id="CHEBI:15378"/>
        <dbReference type="ChEBI" id="CHEBI:57856"/>
        <dbReference type="ChEBI" id="CHEBI:59789"/>
        <dbReference type="ChEBI" id="CHEBI:156461"/>
        <dbReference type="ChEBI" id="CHEBI:172880"/>
    </reaction>
    <physiologicalReaction direction="left-to-right" evidence="6">
        <dbReference type="Rhea" id="RHEA:78472"/>
    </physiologicalReaction>
</comment>
<sequence length="274" mass="31335">MDEEPKEKGIHQWNDIAQFPEHLKKYWHQRFKIWQYYHKGIWMTEDAWFGVTPEPIAKYENRIFNAGEGCTLTFQSKIAIHIAESAPKEKTVIVDAFAGVGGNAIAFARNGHFEQVFAIEKDPKTMKCAKHNAQVYGVDKKIVWVTGDCFDVIKRRFSGNTNIIIFASPPWGGIYLASFRWSILMRIGTEYSNEDVFDLSKMEPYNLEKLYTSFSKYSKNVVLYLPRTSDLNQIARYAPEGEKVEVAHYCVMGASKALCAYYGNFDFEGEAAAA</sequence>
<dbReference type="GO" id="GO:0005634">
    <property type="term" value="C:nucleus"/>
    <property type="evidence" value="ECO:0007669"/>
    <property type="project" value="TreeGrafter"/>
</dbReference>
<dbReference type="OrthoDB" id="194443at2759"/>
<protein>
    <recommendedName>
        <fullName evidence="1">Trimethylguanosine synthase</fullName>
    </recommendedName>
    <alternativeName>
        <fullName evidence="7">Cap-specific guanine-N(2) methyltransferase</fullName>
    </alternativeName>
</protein>
<dbReference type="InterPro" id="IPR029063">
    <property type="entry name" value="SAM-dependent_MTases_sf"/>
</dbReference>
<dbReference type="SUPFAM" id="SSF53335">
    <property type="entry name" value="S-adenosyl-L-methionine-dependent methyltransferases"/>
    <property type="match status" value="1"/>
</dbReference>
<dbReference type="InterPro" id="IPR019012">
    <property type="entry name" value="RNA_cap_Gua-N2-MeTrfase"/>
</dbReference>
<proteinExistence type="inferred from homology"/>
<dbReference type="AlphaFoldDB" id="A0A6A5TUS5"/>
<evidence type="ECO:0000256" key="3">
    <source>
        <dbReference type="ARBA" id="ARBA00047418"/>
    </source>
</evidence>
<dbReference type="Proteomes" id="UP000800035">
    <property type="component" value="Unassembled WGS sequence"/>
</dbReference>
<evidence type="ECO:0000256" key="7">
    <source>
        <dbReference type="ARBA" id="ARBA00049790"/>
    </source>
</evidence>
<comment type="catalytic activity">
    <reaction evidence="3">
        <text>a 5'-end (N(2),N(7)-dimethyl 5'-triphosphoguanosine)-ribonucleoside in snoRNA + S-adenosyl-L-methionine = a 5'-end (N(2),N(2),N(7)-trimethyl 5'-triphosphoguanosine)-ribonucleoside in snoRNA + S-adenosyl-L-homocysteine + H(+)</text>
        <dbReference type="Rhea" id="RHEA:78507"/>
        <dbReference type="Rhea" id="RHEA-COMP:19088"/>
        <dbReference type="Rhea" id="RHEA-COMP:19090"/>
        <dbReference type="ChEBI" id="CHEBI:15378"/>
        <dbReference type="ChEBI" id="CHEBI:57856"/>
        <dbReference type="ChEBI" id="CHEBI:59789"/>
        <dbReference type="ChEBI" id="CHEBI:167623"/>
        <dbReference type="ChEBI" id="CHEBI:172880"/>
    </reaction>
    <physiologicalReaction direction="left-to-right" evidence="3">
        <dbReference type="Rhea" id="RHEA:78508"/>
    </physiologicalReaction>
</comment>
<name>A0A6A5TUS5_9PLEO</name>
<evidence type="ECO:0000256" key="5">
    <source>
        <dbReference type="ARBA" id="ARBA00048763"/>
    </source>
</evidence>
<accession>A0A6A5TUS5</accession>
<keyword evidence="9" id="KW-1185">Reference proteome</keyword>
<evidence type="ECO:0000256" key="1">
    <source>
        <dbReference type="ARBA" id="ARBA00018517"/>
    </source>
</evidence>
<gene>
    <name evidence="8" type="ORF">CC80DRAFT_535317</name>
</gene>
<evidence type="ECO:0000313" key="8">
    <source>
        <dbReference type="EMBL" id="KAF1956683.1"/>
    </source>
</evidence>
<dbReference type="PANTHER" id="PTHR14741:SF32">
    <property type="entry name" value="TRIMETHYLGUANOSINE SYNTHASE"/>
    <property type="match status" value="1"/>
</dbReference>